<evidence type="ECO:0000259" key="4">
    <source>
        <dbReference type="Pfam" id="PF05592"/>
    </source>
</evidence>
<feature type="domain" description="Alpha-L-rhamnosidase C-terminal" evidence="7">
    <location>
        <begin position="834"/>
        <end position="904"/>
    </location>
</feature>
<dbReference type="InterPro" id="IPR035396">
    <property type="entry name" value="Bac_rhamnosid6H"/>
</dbReference>
<dbReference type="Gene3D" id="2.60.120.260">
    <property type="entry name" value="Galactose-binding domain-like"/>
    <property type="match status" value="2"/>
</dbReference>
<dbReference type="InterPro" id="IPR013783">
    <property type="entry name" value="Ig-like_fold"/>
</dbReference>
<evidence type="ECO:0000313" key="9">
    <source>
        <dbReference type="Proteomes" id="UP000620550"/>
    </source>
</evidence>
<organism evidence="8 9">
    <name type="scientific">Sphingobacterium griseoflavum</name>
    <dbReference type="NCBI Taxonomy" id="1474952"/>
    <lineage>
        <taxon>Bacteria</taxon>
        <taxon>Pseudomonadati</taxon>
        <taxon>Bacteroidota</taxon>
        <taxon>Sphingobacteriia</taxon>
        <taxon>Sphingobacteriales</taxon>
        <taxon>Sphingobacteriaceae</taxon>
        <taxon>Sphingobacterium</taxon>
    </lineage>
</organism>
<dbReference type="Pfam" id="PF17390">
    <property type="entry name" value="Bac_rhamnosid_C"/>
    <property type="match status" value="1"/>
</dbReference>
<dbReference type="EC" id="3.2.1.40" evidence="2"/>
<dbReference type="InterPro" id="IPR012341">
    <property type="entry name" value="6hp_glycosidase-like_sf"/>
</dbReference>
<keyword evidence="9" id="KW-1185">Reference proteome</keyword>
<reference evidence="9" key="1">
    <citation type="journal article" date="2019" name="Int. J. Syst. Evol. Microbiol.">
        <title>The Global Catalogue of Microorganisms (GCM) 10K type strain sequencing project: providing services to taxonomists for standard genome sequencing and annotation.</title>
        <authorList>
            <consortium name="The Broad Institute Genomics Platform"/>
            <consortium name="The Broad Institute Genome Sequencing Center for Infectious Disease"/>
            <person name="Wu L."/>
            <person name="Ma J."/>
        </authorList>
    </citation>
    <scope>NUCLEOTIDE SEQUENCE [LARGE SCALE GENOMIC DNA]</scope>
    <source>
        <strain evidence="9">CGMCC 1.12966</strain>
    </source>
</reference>
<dbReference type="Gene3D" id="2.60.40.10">
    <property type="entry name" value="Immunoglobulins"/>
    <property type="match status" value="1"/>
</dbReference>
<feature type="domain" description="Alpha-L-rhamnosidase concanavalin-like" evidence="4">
    <location>
        <begin position="384"/>
        <end position="494"/>
    </location>
</feature>
<evidence type="ECO:0000259" key="7">
    <source>
        <dbReference type="Pfam" id="PF17390"/>
    </source>
</evidence>
<dbReference type="PANTHER" id="PTHR33307:SF6">
    <property type="entry name" value="ALPHA-RHAMNOSIDASE (EUROFUNG)-RELATED"/>
    <property type="match status" value="1"/>
</dbReference>
<name>A0ABQ3HWT6_9SPHI</name>
<dbReference type="Pfam" id="PF25788">
    <property type="entry name" value="Ig_Rha78A_N"/>
    <property type="match status" value="1"/>
</dbReference>
<gene>
    <name evidence="8" type="ORF">GCM10017764_14180</name>
</gene>
<dbReference type="PANTHER" id="PTHR33307">
    <property type="entry name" value="ALPHA-RHAMNOSIDASE (EUROFUNG)"/>
    <property type="match status" value="1"/>
</dbReference>
<dbReference type="Proteomes" id="UP000620550">
    <property type="component" value="Unassembled WGS sequence"/>
</dbReference>
<dbReference type="Pfam" id="PF05592">
    <property type="entry name" value="Bac_rhamnosid"/>
    <property type="match status" value="1"/>
</dbReference>
<evidence type="ECO:0000256" key="1">
    <source>
        <dbReference type="ARBA" id="ARBA00001445"/>
    </source>
</evidence>
<evidence type="ECO:0000259" key="6">
    <source>
        <dbReference type="Pfam" id="PF17389"/>
    </source>
</evidence>
<dbReference type="Pfam" id="PF17389">
    <property type="entry name" value="Bac_rhamnosid6H"/>
    <property type="match status" value="1"/>
</dbReference>
<feature type="domain" description="Alpha-L-rhamnosidase six-hairpin glycosidase" evidence="6">
    <location>
        <begin position="500"/>
        <end position="827"/>
    </location>
</feature>
<evidence type="ECO:0000256" key="2">
    <source>
        <dbReference type="ARBA" id="ARBA00012652"/>
    </source>
</evidence>
<evidence type="ECO:0000259" key="5">
    <source>
        <dbReference type="Pfam" id="PF08531"/>
    </source>
</evidence>
<comment type="caution">
    <text evidence="8">The sequence shown here is derived from an EMBL/GenBank/DDBJ whole genome shotgun (WGS) entry which is preliminary data.</text>
</comment>
<keyword evidence="3" id="KW-0378">Hydrolase</keyword>
<proteinExistence type="predicted"/>
<dbReference type="InterPro" id="IPR016007">
    <property type="entry name" value="Alpha_rhamnosid"/>
</dbReference>
<evidence type="ECO:0000256" key="3">
    <source>
        <dbReference type="ARBA" id="ARBA00022801"/>
    </source>
</evidence>
<dbReference type="Gene3D" id="2.60.420.10">
    <property type="entry name" value="Maltose phosphorylase, domain 3"/>
    <property type="match status" value="1"/>
</dbReference>
<dbReference type="InterPro" id="IPR013737">
    <property type="entry name" value="Bac_rhamnosid_N"/>
</dbReference>
<dbReference type="EMBL" id="BNAF01000004">
    <property type="protein sequence ID" value="GHE32151.1"/>
    <property type="molecule type" value="Genomic_DNA"/>
</dbReference>
<sequence>MTHRFVFIKNGILGGWAADPMKFLKFNDIYMIDILQAKQVLVLLAFTLFGHSLSANASKNAARPVDLKVEHLTSPLAVDLSDPRLMWRMDDDRNGARQRAYRIVVGEDSTEVSTGHGSEWDTDKVRADDQLVTYRGNALKPLRRYFWKVWVWDKDGVPSSSAVSVFETGMMGIGSWQGTWISDHHDIDYKKAPYFRKEFEAGKKVKYARAYIAVAGLYELSLNGKRVGNHRLDPMYTRFDRRTLYVAHDVTNLIQQGANALGVVLGNGWYNHQSLAVWDFHNAPWRARPTFCMDLRIVYEDGTTETIVSGSDWKTSTGPITFNSIYTAEHYDARLEQVGWDQPGFNAASWEGVRYRSVPSQQVVSQLMQPIRLVRSYVPKSMKKFDDQTYVFDMGQNMAGVTKIKVKGKEGTVLKIKHGERLFQNGRLDLSNIDVYFRGDKDSDPFQTDLLILSGRKEDEFMAKFNYKGFRYVEITSSEPIELHEENLTAYFMHSDVQPVGQVETSSALVNSLWEITNNAYLSNLMGYPTDCPQREKNGWTGDGHLAIETALYNFDGITVYEKWLADHRDEQQPNGVLPDIVPTGGWGYGTANGLDWTSTIAIIPWEVYRYYGDARLLRDCYENIKRYVDYVVRISPNGLTTFGRGDWVPVKSTSNLELTSSTYFYTDAVILARAAKLFGKRADYEKYTALGQKIKDAINEKYLNRETGIYADGSQTELSVPLHWGIVPEEMKAKVAANLNEKVIASNYHLDVGVLGAKALLNALNDNGYAESAYKVAVQDRYPSWGWWAVNGATTLLENWDLDAKRDISDNHMMFGEIGGWFFKSIGGILPDSDRPGFKHIILRPIFPQTLDHSMVSHTAMYGTIVSKWQKKGKVISYEVCVPANSTATLYMPSNVEDRKEVKLEAGMHQFALRLK</sequence>
<dbReference type="InterPro" id="IPR035398">
    <property type="entry name" value="Bac_rhamnosid_C"/>
</dbReference>
<dbReference type="InterPro" id="IPR008928">
    <property type="entry name" value="6-hairpin_glycosidase_sf"/>
</dbReference>
<dbReference type="Gene3D" id="1.50.10.10">
    <property type="match status" value="1"/>
</dbReference>
<comment type="catalytic activity">
    <reaction evidence="1">
        <text>Hydrolysis of terminal non-reducing alpha-L-rhamnose residues in alpha-L-rhamnosides.</text>
        <dbReference type="EC" id="3.2.1.40"/>
    </reaction>
</comment>
<dbReference type="InterPro" id="IPR008902">
    <property type="entry name" value="Rhamnosid_concanavalin"/>
</dbReference>
<accession>A0ABQ3HWT6</accession>
<dbReference type="Pfam" id="PF08531">
    <property type="entry name" value="Bac_rhamnosid_N"/>
    <property type="match status" value="1"/>
</dbReference>
<dbReference type="SUPFAM" id="SSF48208">
    <property type="entry name" value="Six-hairpin glycosidases"/>
    <property type="match status" value="1"/>
</dbReference>
<dbReference type="PIRSF" id="PIRSF010631">
    <property type="entry name" value="A-rhamnsds"/>
    <property type="match status" value="1"/>
</dbReference>
<feature type="domain" description="Bacterial alpha-L-rhamnosidase N-terminal" evidence="5">
    <location>
        <begin position="203"/>
        <end position="374"/>
    </location>
</feature>
<protein>
    <recommendedName>
        <fullName evidence="2">alpha-L-rhamnosidase</fullName>
        <ecNumber evidence="2">3.2.1.40</ecNumber>
    </recommendedName>
</protein>
<evidence type="ECO:0000313" key="8">
    <source>
        <dbReference type="EMBL" id="GHE32151.1"/>
    </source>
</evidence>